<comment type="caution">
    <text evidence="8">The sequence shown here is derived from an EMBL/GenBank/DDBJ whole genome shotgun (WGS) entry which is preliminary data.</text>
</comment>
<protein>
    <recommendedName>
        <fullName evidence="7">Major facilitator superfamily (MFS) profile domain-containing protein</fullName>
    </recommendedName>
</protein>
<evidence type="ECO:0000313" key="9">
    <source>
        <dbReference type="Proteomes" id="UP000770717"/>
    </source>
</evidence>
<feature type="transmembrane region" description="Helical" evidence="6">
    <location>
        <begin position="396"/>
        <end position="416"/>
    </location>
</feature>
<dbReference type="SUPFAM" id="SSF103473">
    <property type="entry name" value="MFS general substrate transporter"/>
    <property type="match status" value="1"/>
</dbReference>
<feature type="transmembrane region" description="Helical" evidence="6">
    <location>
        <begin position="139"/>
        <end position="156"/>
    </location>
</feature>
<feature type="region of interest" description="Disordered" evidence="5">
    <location>
        <begin position="508"/>
        <end position="529"/>
    </location>
</feature>
<feature type="transmembrane region" description="Helical" evidence="6">
    <location>
        <begin position="106"/>
        <end position="127"/>
    </location>
</feature>
<name>A0A8J6K2N1_ELECQ</name>
<dbReference type="PROSITE" id="PS50850">
    <property type="entry name" value="MFS"/>
    <property type="match status" value="1"/>
</dbReference>
<organism evidence="8 9">
    <name type="scientific">Eleutherodactylus coqui</name>
    <name type="common">Puerto Rican coqui</name>
    <dbReference type="NCBI Taxonomy" id="57060"/>
    <lineage>
        <taxon>Eukaryota</taxon>
        <taxon>Metazoa</taxon>
        <taxon>Chordata</taxon>
        <taxon>Craniata</taxon>
        <taxon>Vertebrata</taxon>
        <taxon>Euteleostomi</taxon>
        <taxon>Amphibia</taxon>
        <taxon>Batrachia</taxon>
        <taxon>Anura</taxon>
        <taxon>Neobatrachia</taxon>
        <taxon>Hyloidea</taxon>
        <taxon>Eleutherodactylidae</taxon>
        <taxon>Eleutherodactylinae</taxon>
        <taxon>Eleutherodactylus</taxon>
        <taxon>Eleutherodactylus</taxon>
    </lineage>
</organism>
<evidence type="ECO:0000256" key="5">
    <source>
        <dbReference type="SAM" id="MobiDB-lite"/>
    </source>
</evidence>
<evidence type="ECO:0000256" key="6">
    <source>
        <dbReference type="SAM" id="Phobius"/>
    </source>
</evidence>
<keyword evidence="2 6" id="KW-0812">Transmembrane</keyword>
<feature type="transmembrane region" description="Helical" evidence="6">
    <location>
        <begin position="366"/>
        <end position="384"/>
    </location>
</feature>
<evidence type="ECO:0000256" key="1">
    <source>
        <dbReference type="ARBA" id="ARBA00004141"/>
    </source>
</evidence>
<feature type="transmembrane region" description="Helical" evidence="6">
    <location>
        <begin position="428"/>
        <end position="447"/>
    </location>
</feature>
<feature type="transmembrane region" description="Helical" evidence="6">
    <location>
        <begin position="193"/>
        <end position="218"/>
    </location>
</feature>
<comment type="subcellular location">
    <subcellularLocation>
        <location evidence="1">Membrane</location>
        <topology evidence="1">Multi-pass membrane protein</topology>
    </subcellularLocation>
</comment>
<feature type="compositionally biased region" description="Acidic residues" evidence="5">
    <location>
        <begin position="515"/>
        <end position="529"/>
    </location>
</feature>
<evidence type="ECO:0000256" key="4">
    <source>
        <dbReference type="ARBA" id="ARBA00023136"/>
    </source>
</evidence>
<feature type="transmembrane region" description="Helical" evidence="6">
    <location>
        <begin position="224"/>
        <end position="243"/>
    </location>
</feature>
<keyword evidence="9" id="KW-1185">Reference proteome</keyword>
<evidence type="ECO:0000256" key="3">
    <source>
        <dbReference type="ARBA" id="ARBA00022989"/>
    </source>
</evidence>
<feature type="transmembrane region" description="Helical" evidence="6">
    <location>
        <begin position="459"/>
        <end position="476"/>
    </location>
</feature>
<dbReference type="Gene3D" id="1.20.1250.20">
    <property type="entry name" value="MFS general substrate transporter like domains"/>
    <property type="match status" value="1"/>
</dbReference>
<dbReference type="GO" id="GO:0016020">
    <property type="term" value="C:membrane"/>
    <property type="evidence" value="ECO:0007669"/>
    <property type="project" value="UniProtKB-SubCell"/>
</dbReference>
<keyword evidence="4 6" id="KW-0472">Membrane</keyword>
<dbReference type="OrthoDB" id="5296287at2759"/>
<gene>
    <name evidence="8" type="ORF">GDO78_015323</name>
</gene>
<evidence type="ECO:0000256" key="2">
    <source>
        <dbReference type="ARBA" id="ARBA00022692"/>
    </source>
</evidence>
<feature type="transmembrane region" description="Helical" evidence="6">
    <location>
        <begin position="168"/>
        <end position="186"/>
    </location>
</feature>
<keyword evidence="3 6" id="KW-1133">Transmembrane helix</keyword>
<dbReference type="PANTHER" id="PTHR24064">
    <property type="entry name" value="SOLUTE CARRIER FAMILY 22 MEMBER"/>
    <property type="match status" value="1"/>
</dbReference>
<dbReference type="InterPro" id="IPR020846">
    <property type="entry name" value="MFS_dom"/>
</dbReference>
<dbReference type="Pfam" id="PF00083">
    <property type="entry name" value="Sugar_tr"/>
    <property type="match status" value="1"/>
</dbReference>
<feature type="transmembrane region" description="Helical" evidence="6">
    <location>
        <begin position="305"/>
        <end position="322"/>
    </location>
</feature>
<accession>A0A8J6K2N1</accession>
<feature type="transmembrane region" description="Helical" evidence="6">
    <location>
        <begin position="334"/>
        <end position="354"/>
    </location>
</feature>
<dbReference type="InterPro" id="IPR036259">
    <property type="entry name" value="MFS_trans_sf"/>
</dbReference>
<evidence type="ECO:0000313" key="8">
    <source>
        <dbReference type="EMBL" id="KAG9473044.1"/>
    </source>
</evidence>
<feature type="domain" description="Major facilitator superfamily (MFS) profile" evidence="7">
    <location>
        <begin position="38"/>
        <end position="481"/>
    </location>
</feature>
<evidence type="ECO:0000259" key="7">
    <source>
        <dbReference type="PROSITE" id="PS50850"/>
    </source>
</evidence>
<sequence length="529" mass="58424">MTSLLQVSGVQGDILAHMEVEDALKLVGEMGIYQIFLCFLLAVILQLYVATEVVLITILGVTPPYHWVYDEPHSLLQNASQKHGHLYFEGNFTSISSEWSLVDTQAYKVSAASSIFFGGVLVGVVSFGQLSDRFGRKRVYVTGLALDIVFSLLNALSPSFTVFLSTRFFVGLMNGGMSLIAFVLLNECIGATYWAIAGSLASLCFALGIAQFALIGYFVRSWRLLALVVNIQGLTIFLLSLWIPESPRWLYAQGRLHEAQEALLFMGRWNCSKPKPFSLTPRPKDSAPRSNILSICCSDVLRRRTLLMMWAWFVCSLVYYGLTLSTGDLGGNIYLNLALSGLVEVPAYPLCMYLINHKSFGRKRSLCGFLSLGGVACLVIMVVPEQRGSLRWLNSQTFSLLGKLCISAAFNIVYIYTSELYPTTVRSLGMGVCSMVSRFGGIIAPFIPRLRSVQWSLPYVVFGCSGVTAGLLSLLLPETLNCPLPETLSDLQVSTYRRLEEESCLLHENTGQGDPIDEISSADEEEEEL</sequence>
<feature type="transmembrane region" description="Helical" evidence="6">
    <location>
        <begin position="35"/>
        <end position="61"/>
    </location>
</feature>
<dbReference type="AlphaFoldDB" id="A0A8J6K2N1"/>
<reference evidence="8" key="1">
    <citation type="thesis" date="2020" institute="ProQuest LLC" country="789 East Eisenhower Parkway, Ann Arbor, MI, USA">
        <title>Comparative Genomics and Chromosome Evolution.</title>
        <authorList>
            <person name="Mudd A.B."/>
        </authorList>
    </citation>
    <scope>NUCLEOTIDE SEQUENCE</scope>
    <source>
        <strain evidence="8">HN-11 Male</strain>
        <tissue evidence="8">Kidney and liver</tissue>
    </source>
</reference>
<proteinExistence type="predicted"/>
<dbReference type="InterPro" id="IPR005828">
    <property type="entry name" value="MFS_sugar_transport-like"/>
</dbReference>
<dbReference type="GO" id="GO:0022857">
    <property type="term" value="F:transmembrane transporter activity"/>
    <property type="evidence" value="ECO:0007669"/>
    <property type="project" value="InterPro"/>
</dbReference>
<dbReference type="Proteomes" id="UP000770717">
    <property type="component" value="Unassembled WGS sequence"/>
</dbReference>
<dbReference type="EMBL" id="WNTK01000028">
    <property type="protein sequence ID" value="KAG9473044.1"/>
    <property type="molecule type" value="Genomic_DNA"/>
</dbReference>